<dbReference type="RefSeq" id="XP_017020891.1">
    <property type="nucleotide sequence ID" value="XM_017165402.3"/>
</dbReference>
<name>A0A6P4IDI2_DROKI</name>
<evidence type="ECO:0000313" key="3">
    <source>
        <dbReference type="RefSeq" id="XP_017020891.1"/>
    </source>
</evidence>
<dbReference type="AlphaFoldDB" id="A0A6P4IDI2"/>
<dbReference type="OrthoDB" id="8045512at2759"/>
<evidence type="ECO:0000313" key="2">
    <source>
        <dbReference type="Proteomes" id="UP001652661"/>
    </source>
</evidence>
<keyword evidence="2" id="KW-1185">Reference proteome</keyword>
<proteinExistence type="predicted"/>
<feature type="compositionally biased region" description="Basic and acidic residues" evidence="1">
    <location>
        <begin position="67"/>
        <end position="143"/>
    </location>
</feature>
<feature type="compositionally biased region" description="Polar residues" evidence="1">
    <location>
        <begin position="144"/>
        <end position="162"/>
    </location>
</feature>
<accession>A0A6P4IDI2</accession>
<organism evidence="2 3">
    <name type="scientific">Drosophila kikkawai</name>
    <name type="common">Fruit fly</name>
    <dbReference type="NCBI Taxonomy" id="30033"/>
    <lineage>
        <taxon>Eukaryota</taxon>
        <taxon>Metazoa</taxon>
        <taxon>Ecdysozoa</taxon>
        <taxon>Arthropoda</taxon>
        <taxon>Hexapoda</taxon>
        <taxon>Insecta</taxon>
        <taxon>Pterygota</taxon>
        <taxon>Neoptera</taxon>
        <taxon>Endopterygota</taxon>
        <taxon>Diptera</taxon>
        <taxon>Brachycera</taxon>
        <taxon>Muscomorpha</taxon>
        <taxon>Ephydroidea</taxon>
        <taxon>Drosophilidae</taxon>
        <taxon>Drosophila</taxon>
        <taxon>Sophophora</taxon>
    </lineage>
</organism>
<protein>
    <submittedName>
        <fullName evidence="3">Uncharacterized protein</fullName>
    </submittedName>
</protein>
<sequence>MSGDMHATPQSGRRPRLGLGRRTCQSTPRLRLQGEEPSVKTPKSESLNTPSTFPLSLSARRIGLSKNRTELTKKKLEFAMVQEIKENKPSVSQEKAKKTNEPKKKNQRREKGNKQEDEKGKNKEKDLPGKQKEEAPKKREQDSPNKLQQESPKNLEPTQPKSSKILELQGDIEIWRKGFIASVDDLQAMAEPGLTKRELLTQLGIPLEMLRYLEED</sequence>
<feature type="compositionally biased region" description="Polar residues" evidence="1">
    <location>
        <begin position="44"/>
        <end position="55"/>
    </location>
</feature>
<evidence type="ECO:0000256" key="1">
    <source>
        <dbReference type="SAM" id="MobiDB-lite"/>
    </source>
</evidence>
<reference evidence="3" key="1">
    <citation type="submission" date="2025-08" db="UniProtKB">
        <authorList>
            <consortium name="RefSeq"/>
        </authorList>
    </citation>
    <scope>IDENTIFICATION</scope>
    <source>
        <strain evidence="3">14028-0561.14</strain>
        <tissue evidence="3">Whole fly</tissue>
    </source>
</reference>
<dbReference type="GeneID" id="108073675"/>
<feature type="region of interest" description="Disordered" evidence="1">
    <location>
        <begin position="1"/>
        <end position="164"/>
    </location>
</feature>
<gene>
    <name evidence="3" type="primary">LOC108073675</name>
</gene>
<dbReference type="Proteomes" id="UP001652661">
    <property type="component" value="Chromosome 3R"/>
</dbReference>